<evidence type="ECO:0000256" key="1">
    <source>
        <dbReference type="ARBA" id="ARBA00001933"/>
    </source>
</evidence>
<sequence length="372" mass="41757">MRYLEMYTPYKINVKSAEGIYIYDINGNKYIDTFSGIGVMALGHTNKKVNEAIIKKLKKHSHLSNFFLDENTEEVAELLTVKDEKVFFTNSGTESMEFALKTVKKIIGDSKILYFSNSFHGRTLGALSVNGFENLTKPFKPLLPNTIKCEFNNLEELKNIFSKNKDIKAIVFEVIQGSGGIKLIDRDFIDLIREYSLKNNSILIADEIQSGLYRTGYKYAFEEFDVEPDIITLAKALGGGIPLGAVVMKDKIAKHLEKGDHGSTFAPNPLAIAASKIVLEELQKINGEINEKGTYLIKKLETIKSDKIKEIRGKGLMVGIELKESDEGLIEKGIKNGLLINVLQNKVIRLLPALNITYSEIDKIVERLRCIL</sequence>
<dbReference type="InterPro" id="IPR015421">
    <property type="entry name" value="PyrdxlP-dep_Trfase_major"/>
</dbReference>
<dbReference type="InterPro" id="IPR015424">
    <property type="entry name" value="PyrdxlP-dep_Trfase"/>
</dbReference>
<dbReference type="Pfam" id="PF00202">
    <property type="entry name" value="Aminotran_3"/>
    <property type="match status" value="1"/>
</dbReference>
<evidence type="ECO:0000313" key="6">
    <source>
        <dbReference type="EMBL" id="TGG87310.1"/>
    </source>
</evidence>
<dbReference type="RefSeq" id="WP_135403082.1">
    <property type="nucleotide sequence ID" value="NZ_SRME01000005.1"/>
</dbReference>
<evidence type="ECO:0000256" key="3">
    <source>
        <dbReference type="ARBA" id="ARBA00022679"/>
    </source>
</evidence>
<comment type="similarity">
    <text evidence="5">Belongs to the class-III pyridoxal-phosphate-dependent aminotransferase family.</text>
</comment>
<name>A0A4Z0VXF3_9BACT</name>
<dbReference type="Gene3D" id="3.40.640.10">
    <property type="entry name" value="Type I PLP-dependent aspartate aminotransferase-like (Major domain)"/>
    <property type="match status" value="1"/>
</dbReference>
<dbReference type="CDD" id="cd00610">
    <property type="entry name" value="OAT_like"/>
    <property type="match status" value="1"/>
</dbReference>
<dbReference type="GO" id="GO:0030170">
    <property type="term" value="F:pyridoxal phosphate binding"/>
    <property type="evidence" value="ECO:0007669"/>
    <property type="project" value="InterPro"/>
</dbReference>
<dbReference type="Proteomes" id="UP000297288">
    <property type="component" value="Unassembled WGS sequence"/>
</dbReference>
<dbReference type="InterPro" id="IPR005814">
    <property type="entry name" value="Aminotrans_3"/>
</dbReference>
<keyword evidence="3 6" id="KW-0808">Transferase</keyword>
<comment type="cofactor">
    <cofactor evidence="1">
        <name>pyridoxal 5'-phosphate</name>
        <dbReference type="ChEBI" id="CHEBI:597326"/>
    </cofactor>
</comment>
<dbReference type="EMBL" id="SRME01000005">
    <property type="protein sequence ID" value="TGG87310.1"/>
    <property type="molecule type" value="Genomic_DNA"/>
</dbReference>
<dbReference type="PROSITE" id="PS00600">
    <property type="entry name" value="AA_TRANSFER_CLASS_3"/>
    <property type="match status" value="1"/>
</dbReference>
<dbReference type="InterPro" id="IPR049704">
    <property type="entry name" value="Aminotrans_3_PPA_site"/>
</dbReference>
<dbReference type="OrthoDB" id="9801052at2"/>
<dbReference type="InterPro" id="IPR050103">
    <property type="entry name" value="Class-III_PLP-dep_AT"/>
</dbReference>
<evidence type="ECO:0000313" key="7">
    <source>
        <dbReference type="Proteomes" id="UP000297288"/>
    </source>
</evidence>
<proteinExistence type="inferred from homology"/>
<dbReference type="AlphaFoldDB" id="A0A4Z0VXF3"/>
<dbReference type="PANTHER" id="PTHR11986:SF79">
    <property type="entry name" value="ACETYLORNITHINE AMINOTRANSFERASE, MITOCHONDRIAL"/>
    <property type="match status" value="1"/>
</dbReference>
<protein>
    <submittedName>
        <fullName evidence="6">Aspartate aminotransferase family protein</fullName>
    </submittedName>
</protein>
<dbReference type="Gene3D" id="3.90.1150.10">
    <property type="entry name" value="Aspartate Aminotransferase, domain 1"/>
    <property type="match status" value="1"/>
</dbReference>
<evidence type="ECO:0000256" key="4">
    <source>
        <dbReference type="ARBA" id="ARBA00022898"/>
    </source>
</evidence>
<comment type="caution">
    <text evidence="6">The sequence shown here is derived from an EMBL/GenBank/DDBJ whole genome shotgun (WGS) entry which is preliminary data.</text>
</comment>
<gene>
    <name evidence="6" type="ORF">E4650_08375</name>
</gene>
<dbReference type="SUPFAM" id="SSF53383">
    <property type="entry name" value="PLP-dependent transferases"/>
    <property type="match status" value="1"/>
</dbReference>
<accession>A0A4Z0VXF3</accession>
<evidence type="ECO:0000256" key="2">
    <source>
        <dbReference type="ARBA" id="ARBA00022576"/>
    </source>
</evidence>
<keyword evidence="4 5" id="KW-0663">Pyridoxal phosphate</keyword>
<dbReference type="GO" id="GO:0042802">
    <property type="term" value="F:identical protein binding"/>
    <property type="evidence" value="ECO:0007669"/>
    <property type="project" value="TreeGrafter"/>
</dbReference>
<reference evidence="6 7" key="1">
    <citation type="submission" date="2019-04" db="EMBL/GenBank/DDBJ databases">
        <title>Draft genome sequence data and analysis of a Fermenting Bacterium, Geotoga petraea strain HO-Geo1, isolated from heavy-oil petroleum reservoir in Russia.</title>
        <authorList>
            <person name="Grouzdev D.S."/>
            <person name="Semenova E.M."/>
            <person name="Sokolova D.S."/>
            <person name="Tourova T.P."/>
            <person name="Poltaraus A.B."/>
            <person name="Nazina T.N."/>
        </authorList>
    </citation>
    <scope>NUCLEOTIDE SEQUENCE [LARGE SCALE GENOMIC DNA]</scope>
    <source>
        <strain evidence="6 7">HO-Geo1</strain>
    </source>
</reference>
<evidence type="ECO:0000256" key="5">
    <source>
        <dbReference type="RuleBase" id="RU003560"/>
    </source>
</evidence>
<dbReference type="InterPro" id="IPR015422">
    <property type="entry name" value="PyrdxlP-dep_Trfase_small"/>
</dbReference>
<dbReference type="FunFam" id="3.40.640.10:FF:000004">
    <property type="entry name" value="Acetylornithine aminotransferase"/>
    <property type="match status" value="1"/>
</dbReference>
<keyword evidence="2 6" id="KW-0032">Aminotransferase</keyword>
<dbReference type="GO" id="GO:0008483">
    <property type="term" value="F:transaminase activity"/>
    <property type="evidence" value="ECO:0007669"/>
    <property type="project" value="UniProtKB-KW"/>
</dbReference>
<dbReference type="PIRSF" id="PIRSF000521">
    <property type="entry name" value="Transaminase_4ab_Lys_Orn"/>
    <property type="match status" value="1"/>
</dbReference>
<organism evidence="6 7">
    <name type="scientific">Geotoga petraea</name>
    <dbReference type="NCBI Taxonomy" id="28234"/>
    <lineage>
        <taxon>Bacteria</taxon>
        <taxon>Thermotogati</taxon>
        <taxon>Thermotogota</taxon>
        <taxon>Thermotogae</taxon>
        <taxon>Petrotogales</taxon>
        <taxon>Petrotogaceae</taxon>
        <taxon>Geotoga</taxon>
    </lineage>
</organism>
<dbReference type="PANTHER" id="PTHR11986">
    <property type="entry name" value="AMINOTRANSFERASE CLASS III"/>
    <property type="match status" value="1"/>
</dbReference>